<dbReference type="Proteomes" id="UP001596227">
    <property type="component" value="Unassembled WGS sequence"/>
</dbReference>
<dbReference type="PROSITE" id="PS00211">
    <property type="entry name" value="ABC_TRANSPORTER_1"/>
    <property type="match status" value="1"/>
</dbReference>
<keyword evidence="3 5" id="KW-0067">ATP-binding</keyword>
<dbReference type="EMBL" id="JBHSSB010000030">
    <property type="protein sequence ID" value="MFC6295611.1"/>
    <property type="molecule type" value="Genomic_DNA"/>
</dbReference>
<dbReference type="Gene3D" id="2.40.50.140">
    <property type="entry name" value="Nucleic acid-binding proteins"/>
    <property type="match status" value="1"/>
</dbReference>
<dbReference type="InterPro" id="IPR003439">
    <property type="entry name" value="ABC_transporter-like_ATP-bd"/>
</dbReference>
<keyword evidence="2" id="KW-0547">Nucleotide-binding</keyword>
<dbReference type="InterPro" id="IPR003593">
    <property type="entry name" value="AAA+_ATPase"/>
</dbReference>
<dbReference type="PROSITE" id="PS50893">
    <property type="entry name" value="ABC_TRANSPORTER_2"/>
    <property type="match status" value="1"/>
</dbReference>
<dbReference type="CDD" id="cd03301">
    <property type="entry name" value="ABC_MalK_N"/>
    <property type="match status" value="1"/>
</dbReference>
<evidence type="ECO:0000256" key="1">
    <source>
        <dbReference type="ARBA" id="ARBA00022448"/>
    </source>
</evidence>
<name>A0ABW1UHM2_9LACO</name>
<protein>
    <submittedName>
        <fullName evidence="5">ABC transporter ATP-binding protein</fullName>
    </submittedName>
</protein>
<dbReference type="InterPro" id="IPR040582">
    <property type="entry name" value="OB_MalK-like"/>
</dbReference>
<evidence type="ECO:0000259" key="4">
    <source>
        <dbReference type="PROSITE" id="PS50893"/>
    </source>
</evidence>
<accession>A0ABW1UHM2</accession>
<dbReference type="Pfam" id="PF17912">
    <property type="entry name" value="OB_MalK"/>
    <property type="match status" value="1"/>
</dbReference>
<dbReference type="InterPro" id="IPR012340">
    <property type="entry name" value="NA-bd_OB-fold"/>
</dbReference>
<dbReference type="GO" id="GO:0005524">
    <property type="term" value="F:ATP binding"/>
    <property type="evidence" value="ECO:0007669"/>
    <property type="project" value="UniProtKB-KW"/>
</dbReference>
<dbReference type="Gene3D" id="3.40.50.300">
    <property type="entry name" value="P-loop containing nucleotide triphosphate hydrolases"/>
    <property type="match status" value="1"/>
</dbReference>
<proteinExistence type="predicted"/>
<dbReference type="InterPro" id="IPR015855">
    <property type="entry name" value="ABC_transpr_MalK-like"/>
</dbReference>
<dbReference type="SUPFAM" id="SSF52540">
    <property type="entry name" value="P-loop containing nucleoside triphosphate hydrolases"/>
    <property type="match status" value="1"/>
</dbReference>
<reference evidence="6" key="1">
    <citation type="journal article" date="2019" name="Int. J. Syst. Evol. Microbiol.">
        <title>The Global Catalogue of Microorganisms (GCM) 10K type strain sequencing project: providing services to taxonomists for standard genome sequencing and annotation.</title>
        <authorList>
            <consortium name="The Broad Institute Genomics Platform"/>
            <consortium name="The Broad Institute Genome Sequencing Center for Infectious Disease"/>
            <person name="Wu L."/>
            <person name="Ma J."/>
        </authorList>
    </citation>
    <scope>NUCLEOTIDE SEQUENCE [LARGE SCALE GENOMIC DNA]</scope>
    <source>
        <strain evidence="6">CCM 8934</strain>
    </source>
</reference>
<evidence type="ECO:0000256" key="2">
    <source>
        <dbReference type="ARBA" id="ARBA00022741"/>
    </source>
</evidence>
<sequence length="367" mass="41108">MVEINLKHIYKEYDGNDSYSVSDFNLDIKDKEFIVFVGPSGCGKSTTLRMIAGLEDISKGDLVMDGKVINDLAPKDRDIAMVFQNYALYPNMTVFDNMGFGLSIKKMPKDEIKKRVDNAAEILGLTDFLQRKPAALSGGQRQRVALGRAIVRDAKLFLLDEPLSNLDAKLRVDMRTQIAQLHQRLQTNMIYVTHDQVEAMTMADRIVIMNDGKIQQVGTPDELYNKPTNKFVAGFMGSPSMNFFDAELKNGRVSNGRGLDVAVPEGRLKVLREKGYDGKKLTVGIRPEDIHTEQVALEAMPDAVVSAKVEVSEFLGTDSMLYSRTGETEFVAQVNARDYHKPGEEVEMAFEMSKAHFFDDETELTIE</sequence>
<organism evidence="5 6">
    <name type="scientific">Lactiplantibacillus daoliensis</name>
    <dbReference type="NCBI Taxonomy" id="2559916"/>
    <lineage>
        <taxon>Bacteria</taxon>
        <taxon>Bacillati</taxon>
        <taxon>Bacillota</taxon>
        <taxon>Bacilli</taxon>
        <taxon>Lactobacillales</taxon>
        <taxon>Lactobacillaceae</taxon>
        <taxon>Lactiplantibacillus</taxon>
    </lineage>
</organism>
<evidence type="ECO:0000313" key="5">
    <source>
        <dbReference type="EMBL" id="MFC6295611.1"/>
    </source>
</evidence>
<dbReference type="InterPro" id="IPR017871">
    <property type="entry name" value="ABC_transporter-like_CS"/>
</dbReference>
<dbReference type="InterPro" id="IPR047641">
    <property type="entry name" value="ABC_transpr_MalK/UgpC-like"/>
</dbReference>
<dbReference type="Gene3D" id="2.40.50.100">
    <property type="match status" value="1"/>
</dbReference>
<dbReference type="InterPro" id="IPR027417">
    <property type="entry name" value="P-loop_NTPase"/>
</dbReference>
<feature type="domain" description="ABC transporter" evidence="4">
    <location>
        <begin position="4"/>
        <end position="236"/>
    </location>
</feature>
<keyword evidence="1" id="KW-0813">Transport</keyword>
<evidence type="ECO:0000256" key="3">
    <source>
        <dbReference type="ARBA" id="ARBA00022840"/>
    </source>
</evidence>
<keyword evidence="6" id="KW-1185">Reference proteome</keyword>
<gene>
    <name evidence="5" type="ORF">ACFQH1_10410</name>
</gene>
<comment type="caution">
    <text evidence="5">The sequence shown here is derived from an EMBL/GenBank/DDBJ whole genome shotgun (WGS) entry which is preliminary data.</text>
</comment>
<dbReference type="RefSeq" id="WP_137608035.1">
    <property type="nucleotide sequence ID" value="NZ_BJDH01000010.1"/>
</dbReference>
<dbReference type="SUPFAM" id="SSF50331">
    <property type="entry name" value="MOP-like"/>
    <property type="match status" value="1"/>
</dbReference>
<dbReference type="Pfam" id="PF00005">
    <property type="entry name" value="ABC_tran"/>
    <property type="match status" value="1"/>
</dbReference>
<dbReference type="SMART" id="SM00382">
    <property type="entry name" value="AAA"/>
    <property type="match status" value="1"/>
</dbReference>
<evidence type="ECO:0000313" key="6">
    <source>
        <dbReference type="Proteomes" id="UP001596227"/>
    </source>
</evidence>
<dbReference type="PANTHER" id="PTHR43875">
    <property type="entry name" value="MALTODEXTRIN IMPORT ATP-BINDING PROTEIN MSMX"/>
    <property type="match status" value="1"/>
</dbReference>
<dbReference type="PANTHER" id="PTHR43875:SF1">
    <property type="entry name" value="OSMOPROTECTIVE COMPOUNDS UPTAKE ATP-BINDING PROTEIN GGTA"/>
    <property type="match status" value="1"/>
</dbReference>
<dbReference type="InterPro" id="IPR008995">
    <property type="entry name" value="Mo/tungstate-bd_C_term_dom"/>
</dbReference>
<dbReference type="NCBIfam" id="NF008653">
    <property type="entry name" value="PRK11650.1"/>
    <property type="match status" value="1"/>
</dbReference>